<dbReference type="Pfam" id="PF05977">
    <property type="entry name" value="MFS_3"/>
    <property type="match status" value="1"/>
</dbReference>
<keyword evidence="2" id="KW-0813">Transport</keyword>
<organism evidence="10 11">
    <name type="scientific">Azospirillum oryzae</name>
    <dbReference type="NCBI Taxonomy" id="286727"/>
    <lineage>
        <taxon>Bacteria</taxon>
        <taxon>Pseudomonadati</taxon>
        <taxon>Pseudomonadota</taxon>
        <taxon>Alphaproteobacteria</taxon>
        <taxon>Rhodospirillales</taxon>
        <taxon>Azospirillaceae</taxon>
        <taxon>Azospirillum</taxon>
    </lineage>
</organism>
<dbReference type="PROSITE" id="PS50850">
    <property type="entry name" value="MFS"/>
    <property type="match status" value="1"/>
</dbReference>
<feature type="domain" description="Major facilitator superfamily (MFS) profile" evidence="9">
    <location>
        <begin position="24"/>
        <end position="411"/>
    </location>
</feature>
<feature type="transmembrane region" description="Helical" evidence="8">
    <location>
        <begin position="56"/>
        <end position="82"/>
    </location>
</feature>
<feature type="transmembrane region" description="Helical" evidence="8">
    <location>
        <begin position="383"/>
        <end position="404"/>
    </location>
</feature>
<evidence type="ECO:0000256" key="3">
    <source>
        <dbReference type="ARBA" id="ARBA00022475"/>
    </source>
</evidence>
<dbReference type="PANTHER" id="PTHR23513:SF11">
    <property type="entry name" value="STAPHYLOFERRIN A TRANSPORTER"/>
    <property type="match status" value="1"/>
</dbReference>
<feature type="transmembrane region" description="Helical" evidence="8">
    <location>
        <begin position="324"/>
        <end position="345"/>
    </location>
</feature>
<dbReference type="GO" id="GO:0022857">
    <property type="term" value="F:transmembrane transporter activity"/>
    <property type="evidence" value="ECO:0007669"/>
    <property type="project" value="InterPro"/>
</dbReference>
<dbReference type="PANTHER" id="PTHR23513">
    <property type="entry name" value="INTEGRAL MEMBRANE EFFLUX PROTEIN-RELATED"/>
    <property type="match status" value="1"/>
</dbReference>
<evidence type="ECO:0000256" key="2">
    <source>
        <dbReference type="ARBA" id="ARBA00022448"/>
    </source>
</evidence>
<dbReference type="AlphaFoldDB" id="A0A1X7HQH9"/>
<dbReference type="CDD" id="cd06173">
    <property type="entry name" value="MFS_MefA_like"/>
    <property type="match status" value="1"/>
</dbReference>
<keyword evidence="5 8" id="KW-1133">Transmembrane helix</keyword>
<evidence type="ECO:0000256" key="7">
    <source>
        <dbReference type="SAM" id="MobiDB-lite"/>
    </source>
</evidence>
<evidence type="ECO:0000259" key="9">
    <source>
        <dbReference type="PROSITE" id="PS50850"/>
    </source>
</evidence>
<feature type="transmembrane region" description="Helical" evidence="8">
    <location>
        <begin position="357"/>
        <end position="377"/>
    </location>
</feature>
<evidence type="ECO:0000256" key="5">
    <source>
        <dbReference type="ARBA" id="ARBA00022989"/>
    </source>
</evidence>
<comment type="subcellular location">
    <subcellularLocation>
        <location evidence="1">Cell membrane</location>
        <topology evidence="1">Multi-pass membrane protein</topology>
    </subcellularLocation>
</comment>
<dbReference type="GO" id="GO:0005886">
    <property type="term" value="C:plasma membrane"/>
    <property type="evidence" value="ECO:0007669"/>
    <property type="project" value="UniProtKB-SubCell"/>
</dbReference>
<evidence type="ECO:0000256" key="1">
    <source>
        <dbReference type="ARBA" id="ARBA00004651"/>
    </source>
</evidence>
<dbReference type="Proteomes" id="UP000192936">
    <property type="component" value="Unassembled WGS sequence"/>
</dbReference>
<feature type="transmembrane region" description="Helical" evidence="8">
    <location>
        <begin position="264"/>
        <end position="286"/>
    </location>
</feature>
<dbReference type="STRING" id="286727.SAMN02982917_6971"/>
<dbReference type="InterPro" id="IPR036259">
    <property type="entry name" value="MFS_trans_sf"/>
</dbReference>
<dbReference type="InterPro" id="IPR020846">
    <property type="entry name" value="MFS_dom"/>
</dbReference>
<keyword evidence="6 8" id="KW-0472">Membrane</keyword>
<evidence type="ECO:0000313" key="11">
    <source>
        <dbReference type="Proteomes" id="UP000192936"/>
    </source>
</evidence>
<proteinExistence type="predicted"/>
<keyword evidence="4 8" id="KW-0812">Transmembrane</keyword>
<feature type="transmembrane region" description="Helical" evidence="8">
    <location>
        <begin position="298"/>
        <end position="318"/>
    </location>
</feature>
<evidence type="ECO:0000256" key="4">
    <source>
        <dbReference type="ARBA" id="ARBA00022692"/>
    </source>
</evidence>
<feature type="transmembrane region" description="Helical" evidence="8">
    <location>
        <begin position="240"/>
        <end position="258"/>
    </location>
</feature>
<feature type="transmembrane region" description="Helical" evidence="8">
    <location>
        <begin position="170"/>
        <end position="190"/>
    </location>
</feature>
<protein>
    <submittedName>
        <fullName evidence="10">Predicted arabinose efflux permease, MFS family</fullName>
    </submittedName>
</protein>
<evidence type="ECO:0000313" key="10">
    <source>
        <dbReference type="EMBL" id="SMF90118.1"/>
    </source>
</evidence>
<dbReference type="EMBL" id="FXAK01000009">
    <property type="protein sequence ID" value="SMF90118.1"/>
    <property type="molecule type" value="Genomic_DNA"/>
</dbReference>
<dbReference type="SUPFAM" id="SSF103473">
    <property type="entry name" value="MFS general substrate transporter"/>
    <property type="match status" value="1"/>
</dbReference>
<dbReference type="Gene3D" id="1.20.1250.20">
    <property type="entry name" value="MFS general substrate transporter like domains"/>
    <property type="match status" value="1"/>
</dbReference>
<gene>
    <name evidence="10" type="ORF">SAMN02982917_6971</name>
</gene>
<dbReference type="InterPro" id="IPR010290">
    <property type="entry name" value="TM_effector"/>
</dbReference>
<feature type="region of interest" description="Disordered" evidence="7">
    <location>
        <begin position="533"/>
        <end position="560"/>
    </location>
</feature>
<name>A0A1X7HQH9_9PROT</name>
<reference evidence="10 11" key="1">
    <citation type="submission" date="2017-04" db="EMBL/GenBank/DDBJ databases">
        <authorList>
            <person name="Afonso C.L."/>
            <person name="Miller P.J."/>
            <person name="Scott M.A."/>
            <person name="Spackman E."/>
            <person name="Goraichik I."/>
            <person name="Dimitrov K.M."/>
            <person name="Suarez D.L."/>
            <person name="Swayne D.E."/>
        </authorList>
    </citation>
    <scope>NUCLEOTIDE SEQUENCE [LARGE SCALE GENOMIC DNA]</scope>
    <source>
        <strain evidence="10 11">A2P</strain>
    </source>
</reference>
<evidence type="ECO:0000256" key="8">
    <source>
        <dbReference type="SAM" id="Phobius"/>
    </source>
</evidence>
<evidence type="ECO:0000256" key="6">
    <source>
        <dbReference type="ARBA" id="ARBA00023136"/>
    </source>
</evidence>
<accession>A0A1X7HQH9</accession>
<sequence>MEVAVPNPNPSARLSPFAPLRHGIFRAVWLAVLVSNLGGLIQSVGAAWLMTSLTGSISLVALVQASTTLPIMLFSLAAGAIADGYDKRAVMLVAQAFTTIVSILLAACTWFGLITPWALLVFTFLIGCGTALNNPAWQSSVRDMVPRPDLPQAIGLNSVGMNLARSVGPAFGGMIVATVGAAAAFAVNAFSYLPLMVVLFRWRPEVQERLLPRETLGAAMGAGIRFAAMSPRIRSILVRGFVFAFAAGAVQALMPLVARDLVGGGPVTFGLLFGAFGIGAIGGGLFSSRIRQALGLEGMVRAAFAGFAVCALLTAISASTPLTIVAMAMGGASWLLVLSSFNVAIQTSSPRWVVGRILALYQTAAYGGIALGSWIWGSLAERFGIGQALALSALVLVLAVLAGLRWAAPKDEEANWEPLNRWKEPSIAMDIQHRSGPIVVTIEYRIHEKDVPKFLSLMAERRRIRRRDGARHWHLLRDLAEPELWTERYDTPTWLDYVRQAQRITQADASILDQLKALHRGFEPPRISRRIERQPVAASLEAGDAHEADYYPTDPPQTPS</sequence>
<feature type="transmembrane region" description="Helical" evidence="8">
    <location>
        <begin position="27"/>
        <end position="50"/>
    </location>
</feature>
<keyword evidence="3" id="KW-1003">Cell membrane</keyword>